<dbReference type="PANTHER" id="PTHR36985">
    <property type="entry name" value="TRANSLOCATION AND ASSEMBLY MODULE SUBUNIT TAMB"/>
    <property type="match status" value="1"/>
</dbReference>
<protein>
    <submittedName>
        <fullName evidence="7">DUF490 domain-containing protein</fullName>
    </submittedName>
</protein>
<name>A0A6I6IQJ6_9RHOB</name>
<dbReference type="KEGG" id="rom:EI983_14250"/>
<dbReference type="EMBL" id="CP034348">
    <property type="protein sequence ID" value="QGX99359.1"/>
    <property type="molecule type" value="Genomic_DNA"/>
</dbReference>
<evidence type="ECO:0000256" key="5">
    <source>
        <dbReference type="SAM" id="SignalP"/>
    </source>
</evidence>
<feature type="chain" id="PRO_5026207910" evidence="5">
    <location>
        <begin position="20"/>
        <end position="1240"/>
    </location>
</feature>
<evidence type="ECO:0000313" key="7">
    <source>
        <dbReference type="EMBL" id="QGX99359.1"/>
    </source>
</evidence>
<proteinExistence type="predicted"/>
<feature type="domain" description="Translocation and assembly module TamB C-terminal" evidence="6">
    <location>
        <begin position="896"/>
        <end position="1240"/>
    </location>
</feature>
<dbReference type="RefSeq" id="WP_157708041.1">
    <property type="nucleotide sequence ID" value="NZ_CP034348.1"/>
</dbReference>
<sequence length="1240" mass="129479">MRVLALLCLVFSFAAPLWAQEDDKTYLENLLQDALSGDDHQVRVTGFRGALSSEATLDTLTIADKDGIWLTMRGATLIWSRSALLGGYLDVTELSAAAIEVTRLPESEARITTEDTQATRFALPDLPVAVDIKKIAVEKVTLAPDVMGEAATLALLGSMSLNEGDGRAALDIRRLDRDDQITLNAGFSNASRILSLDLGFEEAQGGLVSSLLRIPESPSLSLSVAGEAPISDYTARIALTSDGARRFGGTVEIAALSAEVDVGYGFGARLSGDVRPLFVRDLHPFFGETSALDLRGSLFSNGRLVLEQLDVSSGALNVTSELALGADNLPERFALYGEIASTAPVRLPLSGDPTEVTSAEFAATYDAATSETWTATAEVFGLKRPDISATSLRLNGEGTIESQPLRQVTADLRFAARGLAPADPKLARALGQEAQGRLTMNWQADTPLDITELLLRAGDTVLRAKGVVQGLEAGFQTDGEATLISEDLSRFAGFAERPLTGRAEAQVTGRFTPLSGAFDVQMQANTDEIAIADPRIDPLLQGAASIQVDAVRNTEGTRLRVLKLWSDAGTIVATGQLSPTTGQLTIEADLNEVSQIEPLLDGPARLRGGFTWADGEGVTITRLSAGLAGARVTATGSIDPQDEALPVEGSVTLDVDDLSQFGGLIGRRLGGVLNAELAGSGEANRGIWDVSGTVDGSGFRSGIPELDRLVAGAVSAAFSGRIGDTALELRYLKLTSPQLLVNAAGDGPGAPIAVSGRLSDLGLLAPGVSGPATARGTLTPRDKRGRELATSLDATGPGGTLAAVSGTIFDYGNRLALNLAGTAPLSLANSFISPRSVQGEAQFDLSLDGPPRLSSLSGNIAFTGARAALPTLNMALNNLTGGAELRQGRAEVALTGDAGTGGQFQVTGPIQLVPGFPGTLAISLNALGLFDPTLYQTTVSGTLNAAGELTGGARVEGTVALGPTELRVPSGSGTIVGTLPDINHINEPARVRETRSRAGLIKAMKASAAVYPIDITITAPSRIFVRGRGLDAELGGSVRITGTTADMQPSGVFELIRGRLDILGKRLVLTEGLIDLRGALDPYLRFVAEARSDDAMLLVILEGLASAPNVIFTSSPELPQEEVVARLLFGRDLASMSAFQAAQLVSAVATLSGRYQGGITGRLRDSLGLSDLDITTTDDGATQFTAGAYISDNVYSEITADSEGNQEINLNLDISDSVTLKGSVNNESNTGIGVFFEKDY</sequence>
<evidence type="ECO:0000256" key="2">
    <source>
        <dbReference type="ARBA" id="ARBA00022692"/>
    </source>
</evidence>
<keyword evidence="3" id="KW-1133">Transmembrane helix</keyword>
<feature type="signal peptide" evidence="5">
    <location>
        <begin position="1"/>
        <end position="19"/>
    </location>
</feature>
<evidence type="ECO:0000256" key="3">
    <source>
        <dbReference type="ARBA" id="ARBA00022989"/>
    </source>
</evidence>
<dbReference type="Proteomes" id="UP000428330">
    <property type="component" value="Chromosome"/>
</dbReference>
<reference evidence="8" key="1">
    <citation type="submission" date="2018-12" db="EMBL/GenBank/DDBJ databases">
        <title>Complete genome sequence of Roseovarius sp. MME-070.</title>
        <authorList>
            <person name="Nam Y.-D."/>
            <person name="Kang J."/>
            <person name="Chung W.-H."/>
            <person name="Park Y.S."/>
        </authorList>
    </citation>
    <scope>NUCLEOTIDE SEQUENCE [LARGE SCALE GENOMIC DNA]</scope>
    <source>
        <strain evidence="8">MME-070</strain>
    </source>
</reference>
<gene>
    <name evidence="7" type="ORF">EI983_14250</name>
</gene>
<dbReference type="Pfam" id="PF04357">
    <property type="entry name" value="TamB"/>
    <property type="match status" value="1"/>
</dbReference>
<keyword evidence="2" id="KW-0812">Transmembrane</keyword>
<keyword evidence="5" id="KW-0732">Signal</keyword>
<dbReference type="GO" id="GO:0097347">
    <property type="term" value="C:TAM protein secretion complex"/>
    <property type="evidence" value="ECO:0007669"/>
    <property type="project" value="TreeGrafter"/>
</dbReference>
<dbReference type="PANTHER" id="PTHR36985:SF1">
    <property type="entry name" value="TRANSLOCATION AND ASSEMBLY MODULE SUBUNIT TAMB"/>
    <property type="match status" value="1"/>
</dbReference>
<evidence type="ECO:0000256" key="1">
    <source>
        <dbReference type="ARBA" id="ARBA00004167"/>
    </source>
</evidence>
<accession>A0A6I6IQJ6</accession>
<keyword evidence="4" id="KW-0472">Membrane</keyword>
<keyword evidence="8" id="KW-1185">Reference proteome</keyword>
<dbReference type="OrthoDB" id="7784409at2"/>
<dbReference type="InterPro" id="IPR007452">
    <property type="entry name" value="TamB_C"/>
</dbReference>
<evidence type="ECO:0000259" key="6">
    <source>
        <dbReference type="Pfam" id="PF04357"/>
    </source>
</evidence>
<evidence type="ECO:0000256" key="4">
    <source>
        <dbReference type="ARBA" id="ARBA00023136"/>
    </source>
</evidence>
<dbReference type="GO" id="GO:0009306">
    <property type="term" value="P:protein secretion"/>
    <property type="evidence" value="ECO:0007669"/>
    <property type="project" value="InterPro"/>
</dbReference>
<evidence type="ECO:0000313" key="8">
    <source>
        <dbReference type="Proteomes" id="UP000428330"/>
    </source>
</evidence>
<organism evidence="7 8">
    <name type="scientific">Roseovarius faecimaris</name>
    <dbReference type="NCBI Taxonomy" id="2494550"/>
    <lineage>
        <taxon>Bacteria</taxon>
        <taxon>Pseudomonadati</taxon>
        <taxon>Pseudomonadota</taxon>
        <taxon>Alphaproteobacteria</taxon>
        <taxon>Rhodobacterales</taxon>
        <taxon>Roseobacteraceae</taxon>
        <taxon>Roseovarius</taxon>
    </lineage>
</organism>
<dbReference type="GO" id="GO:0005886">
    <property type="term" value="C:plasma membrane"/>
    <property type="evidence" value="ECO:0007669"/>
    <property type="project" value="InterPro"/>
</dbReference>
<dbReference type="AlphaFoldDB" id="A0A6I6IQJ6"/>
<comment type="subcellular location">
    <subcellularLocation>
        <location evidence="1">Membrane</location>
        <topology evidence="1">Single-pass membrane protein</topology>
    </subcellularLocation>
</comment>